<evidence type="ECO:0000313" key="2">
    <source>
        <dbReference type="EMBL" id="NVE94186.1"/>
    </source>
</evidence>
<dbReference type="Proteomes" id="UP000546031">
    <property type="component" value="Unassembled WGS sequence"/>
</dbReference>
<dbReference type="Gene3D" id="1.25.40.10">
    <property type="entry name" value="Tetratricopeptide repeat domain"/>
    <property type="match status" value="1"/>
</dbReference>
<gene>
    <name evidence="2" type="ORF">HUO12_04655</name>
</gene>
<dbReference type="EMBL" id="JABWTA010000001">
    <property type="protein sequence ID" value="NVE94186.1"/>
    <property type="molecule type" value="Genomic_DNA"/>
</dbReference>
<dbReference type="PROSITE" id="PS50005">
    <property type="entry name" value="TPR"/>
    <property type="match status" value="1"/>
</dbReference>
<dbReference type="AlphaFoldDB" id="A0A850HB95"/>
<protein>
    <recommendedName>
        <fullName evidence="4">Tetratricopeptide repeat protein</fullName>
    </recommendedName>
</protein>
<evidence type="ECO:0000256" key="1">
    <source>
        <dbReference type="PROSITE-ProRule" id="PRU00339"/>
    </source>
</evidence>
<dbReference type="PROSITE" id="PS51257">
    <property type="entry name" value="PROKAR_LIPOPROTEIN"/>
    <property type="match status" value="1"/>
</dbReference>
<reference evidence="2 3" key="1">
    <citation type="submission" date="2020-06" db="EMBL/GenBank/DDBJ databases">
        <title>Altererythrobacter lutimaris sp. nov., a marine bacterium isolated from a tidal flat.</title>
        <authorList>
            <person name="Kim D."/>
            <person name="Yoo Y."/>
            <person name="Kim J.-J."/>
        </authorList>
    </citation>
    <scope>NUCLEOTIDE SEQUENCE [LARGE SCALE GENOMIC DNA]</scope>
    <source>
        <strain evidence="2 3">JGD-16</strain>
    </source>
</reference>
<dbReference type="RefSeq" id="WP_176272490.1">
    <property type="nucleotide sequence ID" value="NZ_JABWTA010000001.1"/>
</dbReference>
<dbReference type="InterPro" id="IPR019734">
    <property type="entry name" value="TPR_rpt"/>
</dbReference>
<evidence type="ECO:0008006" key="4">
    <source>
        <dbReference type="Google" id="ProtNLM"/>
    </source>
</evidence>
<keyword evidence="1" id="KW-0802">TPR repeat</keyword>
<dbReference type="InterPro" id="IPR011990">
    <property type="entry name" value="TPR-like_helical_dom_sf"/>
</dbReference>
<keyword evidence="3" id="KW-1185">Reference proteome</keyword>
<sequence length="287" mass="30472">MKTAFRITTIALAATALSGCQGFNELFSFKQTRAETPVAMASVFGMEELEQGRAALKAGHVARAIDLFRLAAMNEETAPAAFNGMAVAYTKLGRADLAERYFNTAITLDSSNAKFAANLARFYSSDLGQSQRALAMREAEAKAKLASAEKAAVSQGLLNQTASERRLGAVTIETAKPLAVTRTDRRELMLATSSSVAENGGNLAAVSSRKTSAKGSGSDVEAAVEDATANAVTKKRNPTVISMLGIGRETTGRPARISVAKPGSQGVTRPRARNYPVRVELTRRPNR</sequence>
<proteinExistence type="predicted"/>
<dbReference type="SMART" id="SM00028">
    <property type="entry name" value="TPR"/>
    <property type="match status" value="1"/>
</dbReference>
<name>A0A850HB95_9SPHN</name>
<accession>A0A850HB95</accession>
<comment type="caution">
    <text evidence="2">The sequence shown here is derived from an EMBL/GenBank/DDBJ whole genome shotgun (WGS) entry which is preliminary data.</text>
</comment>
<feature type="repeat" description="TPR" evidence="1">
    <location>
        <begin position="79"/>
        <end position="112"/>
    </location>
</feature>
<organism evidence="2 3">
    <name type="scientific">Altererythrobacter lutimaris</name>
    <dbReference type="NCBI Taxonomy" id="2743979"/>
    <lineage>
        <taxon>Bacteria</taxon>
        <taxon>Pseudomonadati</taxon>
        <taxon>Pseudomonadota</taxon>
        <taxon>Alphaproteobacteria</taxon>
        <taxon>Sphingomonadales</taxon>
        <taxon>Erythrobacteraceae</taxon>
        <taxon>Altererythrobacter</taxon>
    </lineage>
</organism>
<evidence type="ECO:0000313" key="3">
    <source>
        <dbReference type="Proteomes" id="UP000546031"/>
    </source>
</evidence>
<dbReference type="SUPFAM" id="SSF48452">
    <property type="entry name" value="TPR-like"/>
    <property type="match status" value="1"/>
</dbReference>